<dbReference type="SUPFAM" id="SSF56529">
    <property type="entry name" value="FAH"/>
    <property type="match status" value="1"/>
</dbReference>
<dbReference type="InterPro" id="IPR011234">
    <property type="entry name" value="Fumarylacetoacetase-like_C"/>
</dbReference>
<feature type="domain" description="Fumarylacetoacetase-like C-terminal" evidence="2">
    <location>
        <begin position="106"/>
        <end position="274"/>
    </location>
</feature>
<dbReference type="InterPro" id="IPR050772">
    <property type="entry name" value="Hydratase-Decarb/MhpD_sf"/>
</dbReference>
<name>A0ABW4F8H4_9PSEU</name>
<dbReference type="Gene3D" id="3.90.850.10">
    <property type="entry name" value="Fumarylacetoacetase-like, C-terminal domain"/>
    <property type="match status" value="1"/>
</dbReference>
<dbReference type="EMBL" id="JBHUCO010000070">
    <property type="protein sequence ID" value="MFD1523792.1"/>
    <property type="molecule type" value="Genomic_DNA"/>
</dbReference>
<gene>
    <name evidence="3" type="ORF">ACFSJD_40345</name>
</gene>
<dbReference type="Proteomes" id="UP001597114">
    <property type="component" value="Unassembled WGS sequence"/>
</dbReference>
<evidence type="ECO:0000313" key="3">
    <source>
        <dbReference type="EMBL" id="MFD1523792.1"/>
    </source>
</evidence>
<organism evidence="3 4">
    <name type="scientific">Pseudonocardia yunnanensis</name>
    <dbReference type="NCBI Taxonomy" id="58107"/>
    <lineage>
        <taxon>Bacteria</taxon>
        <taxon>Bacillati</taxon>
        <taxon>Actinomycetota</taxon>
        <taxon>Actinomycetes</taxon>
        <taxon>Pseudonocardiales</taxon>
        <taxon>Pseudonocardiaceae</taxon>
        <taxon>Pseudonocardia</taxon>
    </lineage>
</organism>
<evidence type="ECO:0000259" key="2">
    <source>
        <dbReference type="Pfam" id="PF01557"/>
    </source>
</evidence>
<dbReference type="InterPro" id="IPR036663">
    <property type="entry name" value="Fumarylacetoacetase_C_sf"/>
</dbReference>
<dbReference type="RefSeq" id="WP_344720838.1">
    <property type="nucleotide sequence ID" value="NZ_BAAAUS010000007.1"/>
</dbReference>
<accession>A0ABW4F8H4</accession>
<keyword evidence="1" id="KW-0456">Lyase</keyword>
<dbReference type="PANTHER" id="PTHR30143">
    <property type="entry name" value="ACID HYDRATASE"/>
    <property type="match status" value="1"/>
</dbReference>
<keyword evidence="4" id="KW-1185">Reference proteome</keyword>
<dbReference type="PANTHER" id="PTHR30143:SF0">
    <property type="entry name" value="2-KETO-4-PENTENOATE HYDRATASE"/>
    <property type="match status" value="1"/>
</dbReference>
<evidence type="ECO:0000313" key="4">
    <source>
        <dbReference type="Proteomes" id="UP001597114"/>
    </source>
</evidence>
<protein>
    <submittedName>
        <fullName evidence="3">2-keto-4-pentenoate hydratase</fullName>
    </submittedName>
</protein>
<sequence length="290" mass="30702">MTANDAVTDNGTVTDDDTPDRRKAVLVAAERLWDARVSATPCTPVRDVLGAANVDAAYAVQELVLERRTATGRRLVGRKIGLTSPAVQAQLGVDQPDFGPILDTMVRADGEHVHRSEFLQPRVEGEVAFVLGADLDDPRSTVVDVLRATDFLLPAIEVVDSRIAGWDIAITDTIADDASSGAVVLGTTPVSPRGLDLTEVALALEHDGELVSSGVGAACLGSPARAVTWLARESARRGRPLRAGEVVLSGALGPMADLTRPGRYRAELSGLGHVELLLVDDEPSHREATR</sequence>
<reference evidence="4" key="1">
    <citation type="journal article" date="2019" name="Int. J. Syst. Evol. Microbiol.">
        <title>The Global Catalogue of Microorganisms (GCM) 10K type strain sequencing project: providing services to taxonomists for standard genome sequencing and annotation.</title>
        <authorList>
            <consortium name="The Broad Institute Genomics Platform"/>
            <consortium name="The Broad Institute Genome Sequencing Center for Infectious Disease"/>
            <person name="Wu L."/>
            <person name="Ma J."/>
        </authorList>
    </citation>
    <scope>NUCLEOTIDE SEQUENCE [LARGE SCALE GENOMIC DNA]</scope>
    <source>
        <strain evidence="4">CCM 7043</strain>
    </source>
</reference>
<evidence type="ECO:0000256" key="1">
    <source>
        <dbReference type="ARBA" id="ARBA00023239"/>
    </source>
</evidence>
<proteinExistence type="predicted"/>
<comment type="caution">
    <text evidence="3">The sequence shown here is derived from an EMBL/GenBank/DDBJ whole genome shotgun (WGS) entry which is preliminary data.</text>
</comment>
<dbReference type="Pfam" id="PF01557">
    <property type="entry name" value="FAA_hydrolase"/>
    <property type="match status" value="1"/>
</dbReference>